<dbReference type="AlphaFoldDB" id="A0A5D4UM29"/>
<keyword evidence="1" id="KW-0812">Transmembrane</keyword>
<evidence type="ECO:0000256" key="1">
    <source>
        <dbReference type="SAM" id="Phobius"/>
    </source>
</evidence>
<accession>A0A5D4UM29</accession>
<dbReference type="RefSeq" id="WP_148967474.1">
    <property type="nucleotide sequence ID" value="NZ_JBNIKW010000001.1"/>
</dbReference>
<dbReference type="OrthoDB" id="2455631at2"/>
<comment type="caution">
    <text evidence="2">The sequence shown here is derived from an EMBL/GenBank/DDBJ whole genome shotgun (WGS) entry which is preliminary data.</text>
</comment>
<evidence type="ECO:0000313" key="2">
    <source>
        <dbReference type="EMBL" id="TYS88178.1"/>
    </source>
</evidence>
<reference evidence="2 3" key="1">
    <citation type="submission" date="2019-08" db="EMBL/GenBank/DDBJ databases">
        <title>Bacillus genomes from the desert of Cuatro Cienegas, Coahuila.</title>
        <authorList>
            <person name="Olmedo-Alvarez G."/>
        </authorList>
    </citation>
    <scope>NUCLEOTIDE SEQUENCE [LARGE SCALE GENOMIC DNA]</scope>
    <source>
        <strain evidence="2 3">CH87b_3T</strain>
    </source>
</reference>
<keyword evidence="1" id="KW-1133">Transmembrane helix</keyword>
<proteinExistence type="predicted"/>
<organism evidence="2 3">
    <name type="scientific">Rossellomorea aquimaris</name>
    <dbReference type="NCBI Taxonomy" id="189382"/>
    <lineage>
        <taxon>Bacteria</taxon>
        <taxon>Bacillati</taxon>
        <taxon>Bacillota</taxon>
        <taxon>Bacilli</taxon>
        <taxon>Bacillales</taxon>
        <taxon>Bacillaceae</taxon>
        <taxon>Rossellomorea</taxon>
    </lineage>
</organism>
<feature type="transmembrane region" description="Helical" evidence="1">
    <location>
        <begin position="7"/>
        <end position="29"/>
    </location>
</feature>
<dbReference type="Pfam" id="PF14275">
    <property type="entry name" value="DUF4362"/>
    <property type="match status" value="1"/>
</dbReference>
<name>A0A5D4UM29_9BACI</name>
<dbReference type="InterPro" id="IPR025372">
    <property type="entry name" value="DUF4362"/>
</dbReference>
<sequence length="158" mass="18072">MIKRKGFIPSLLFGSIILCTIAVIAFFVFQGDEAREIIKDGFSDDEQVSQTDEEVINAHGNISNLEALDTFIDKLQDKQKAKINVIHYGIEGQKVVEELTYNGEDVHVYRSVDEEFIEEYRCENVVKNEDDRKKQYILKQCTGNFTGDTVLLSENIED</sequence>
<dbReference type="Proteomes" id="UP000324269">
    <property type="component" value="Unassembled WGS sequence"/>
</dbReference>
<gene>
    <name evidence="2" type="ORF">FZC85_01690</name>
</gene>
<dbReference type="EMBL" id="VTEZ01000001">
    <property type="protein sequence ID" value="TYS88178.1"/>
    <property type="molecule type" value="Genomic_DNA"/>
</dbReference>
<protein>
    <submittedName>
        <fullName evidence="2">DUF4362 domain-containing protein</fullName>
    </submittedName>
</protein>
<keyword evidence="1" id="KW-0472">Membrane</keyword>
<evidence type="ECO:0000313" key="3">
    <source>
        <dbReference type="Proteomes" id="UP000324269"/>
    </source>
</evidence>